<dbReference type="STRING" id="446462.Amir_4070"/>
<dbReference type="Gene3D" id="1.10.101.10">
    <property type="entry name" value="PGBD-like superfamily/PGBD"/>
    <property type="match status" value="1"/>
</dbReference>
<dbReference type="KEGG" id="ami:Amir_4070"/>
<name>C6WFZ0_ACTMD</name>
<feature type="domain" description="Peptidoglycan binding-like" evidence="3">
    <location>
        <begin position="129"/>
        <end position="183"/>
    </location>
</feature>
<proteinExistence type="predicted"/>
<feature type="signal peptide" evidence="2">
    <location>
        <begin position="1"/>
        <end position="29"/>
    </location>
</feature>
<evidence type="ECO:0000259" key="3">
    <source>
        <dbReference type="Pfam" id="PF01471"/>
    </source>
</evidence>
<organism evidence="4 5">
    <name type="scientific">Actinosynnema mirum (strain ATCC 29888 / DSM 43827 / JCM 3225 / NBRC 14064 / NCIMB 13271 / NRRL B-12336 / IMRU 3971 / 101)</name>
    <dbReference type="NCBI Taxonomy" id="446462"/>
    <lineage>
        <taxon>Bacteria</taxon>
        <taxon>Bacillati</taxon>
        <taxon>Actinomycetota</taxon>
        <taxon>Actinomycetes</taxon>
        <taxon>Pseudonocardiales</taxon>
        <taxon>Pseudonocardiaceae</taxon>
        <taxon>Actinosynnema</taxon>
    </lineage>
</organism>
<evidence type="ECO:0000256" key="1">
    <source>
        <dbReference type="SAM" id="MobiDB-lite"/>
    </source>
</evidence>
<evidence type="ECO:0000313" key="4">
    <source>
        <dbReference type="EMBL" id="ACU37926.1"/>
    </source>
</evidence>
<evidence type="ECO:0000313" key="5">
    <source>
        <dbReference type="Proteomes" id="UP000002213"/>
    </source>
</evidence>
<accession>C6WFZ0</accession>
<dbReference type="Proteomes" id="UP000002213">
    <property type="component" value="Chromosome"/>
</dbReference>
<keyword evidence="5" id="KW-1185">Reference proteome</keyword>
<sequence>MPAKLQRMSKSRSRAAVAAVVALAAVTGAAVLLRPDAPQADPSADRPDVETATVERTDLTSTRSLRGTLGFGAPKPVKGGGTGTVTALPQVGATAERGKALHRVDDRPVPVLFGATPLFRKLEEPGVKGSDVAVVMDNLAALGYTVGIRPDDDSKAEFTPRVVEALKKWQRKVGLPDTGKVEPGQVLVLAGPVRVSSVTAQPGAAASEELFQVTPTGKVVVLQVSPTEAGAVSQGAKVLLTRPDGRDVPGTISSVGTAVSGEQGQGAGPRIEVVVTPDRDEDVADLDSAPVQVKITTERREGVLSVPLEALVALREGGYAVQSPGGALKAVETGMHSQSRVEVSGPDVVEGMVVVVAR</sequence>
<dbReference type="SUPFAM" id="SSF47090">
    <property type="entry name" value="PGBD-like"/>
    <property type="match status" value="1"/>
</dbReference>
<dbReference type="InterPro" id="IPR036366">
    <property type="entry name" value="PGBDSf"/>
</dbReference>
<feature type="chain" id="PRO_5039558215" evidence="2">
    <location>
        <begin position="30"/>
        <end position="358"/>
    </location>
</feature>
<dbReference type="InterPro" id="IPR036365">
    <property type="entry name" value="PGBD-like_sf"/>
</dbReference>
<dbReference type="Pfam" id="PF01471">
    <property type="entry name" value="PG_binding_1"/>
    <property type="match status" value="1"/>
</dbReference>
<feature type="compositionally biased region" description="Basic and acidic residues" evidence="1">
    <location>
        <begin position="43"/>
        <end position="58"/>
    </location>
</feature>
<feature type="region of interest" description="Disordered" evidence="1">
    <location>
        <begin position="35"/>
        <end position="83"/>
    </location>
</feature>
<dbReference type="HOGENOM" id="CLU_057459_1_0_11"/>
<reference evidence="4 5" key="1">
    <citation type="journal article" date="2009" name="Stand. Genomic Sci.">
        <title>Complete genome sequence of Actinosynnema mirum type strain (101).</title>
        <authorList>
            <person name="Land M."/>
            <person name="Lapidus A."/>
            <person name="Mayilraj S."/>
            <person name="Chen F."/>
            <person name="Copeland A."/>
            <person name="Del Rio T.G."/>
            <person name="Nolan M."/>
            <person name="Lucas S."/>
            <person name="Tice H."/>
            <person name="Cheng J.F."/>
            <person name="Chertkov O."/>
            <person name="Bruce D."/>
            <person name="Goodwin L."/>
            <person name="Pitluck S."/>
            <person name="Rohde M."/>
            <person name="Goker M."/>
            <person name="Pati A."/>
            <person name="Ivanova N."/>
            <person name="Mavromatis K."/>
            <person name="Chen A."/>
            <person name="Palaniappan K."/>
            <person name="Hauser L."/>
            <person name="Chang Y.J."/>
            <person name="Jeffries C.C."/>
            <person name="Brettin T."/>
            <person name="Detter J.C."/>
            <person name="Han C."/>
            <person name="Chain P."/>
            <person name="Tindall B.J."/>
            <person name="Bristow J."/>
            <person name="Eisen J.A."/>
            <person name="Markowitz V."/>
            <person name="Hugenholtz P."/>
            <person name="Kyrpides N.C."/>
            <person name="Klenk H.P."/>
        </authorList>
    </citation>
    <scope>NUCLEOTIDE SEQUENCE [LARGE SCALE GENOMIC DNA]</scope>
    <source>
        <strain evidence="5">ATCC 29888 / DSM 43827 / JCM 3225 / NBRC 14064 / NCIMB 13271 / NRRL B-12336 / IMRU 3971 / 101</strain>
    </source>
</reference>
<evidence type="ECO:0000256" key="2">
    <source>
        <dbReference type="SAM" id="SignalP"/>
    </source>
</evidence>
<dbReference type="AlphaFoldDB" id="C6WFZ0"/>
<gene>
    <name evidence="4" type="ordered locus">Amir_4070</name>
</gene>
<keyword evidence="2" id="KW-0732">Signal</keyword>
<protein>
    <submittedName>
        <fullName evidence="4">Peptidoglycan-binding domain 1 protein</fullName>
    </submittedName>
</protein>
<dbReference type="EMBL" id="CP001630">
    <property type="protein sequence ID" value="ACU37926.1"/>
    <property type="molecule type" value="Genomic_DNA"/>
</dbReference>
<dbReference type="eggNOG" id="COG3409">
    <property type="taxonomic scope" value="Bacteria"/>
</dbReference>
<dbReference type="InterPro" id="IPR002477">
    <property type="entry name" value="Peptidoglycan-bd-like"/>
</dbReference>